<dbReference type="AlphaFoldDB" id="A0A5C6CER0"/>
<keyword evidence="8" id="KW-1185">Reference proteome</keyword>
<dbReference type="InterPro" id="IPR051544">
    <property type="entry name" value="TPS_OM_transporter"/>
</dbReference>
<keyword evidence="4" id="KW-0732">Signal</keyword>
<evidence type="ECO:0000256" key="4">
    <source>
        <dbReference type="SAM" id="SignalP"/>
    </source>
</evidence>
<dbReference type="Gene3D" id="3.10.20.310">
    <property type="entry name" value="membrane protein fhac"/>
    <property type="match status" value="1"/>
</dbReference>
<feature type="domain" description="Polypeptide-transport-associated ShlB-type" evidence="6">
    <location>
        <begin position="104"/>
        <end position="161"/>
    </location>
</feature>
<name>A0A5C6CER0_9BACT</name>
<dbReference type="GO" id="GO:0098046">
    <property type="term" value="C:type V protein secretion system complex"/>
    <property type="evidence" value="ECO:0007669"/>
    <property type="project" value="TreeGrafter"/>
</dbReference>
<sequence length="583" mass="65580" precursor="true">MRSFCTWTATVALAICATSSSVLSQDYQRYRPLRVDELRPQSIPRVEREPLAEVEGSDKVLVDELKAVIIWDDAQQIDPEEAHEGITGIDVRFAARDSLVYRSGVQGIVRGYIGGQVTLRNLNQMSRDIILYYRKCGQPVVDVVIPEQKITAGVVQIVVIESRIDRVQVKGGRYFNAKELCRWVQCTQSGNRIYESNISNDLFWLNQNPFRIVGVDLKAGKEDGTTDVIFEVKDVFPIRTYLGYDDTGVQSLGLERFNAGIIYGNFLHRDGILSYQYTADGDFSLLEAHAVSYSQPINREWSFNSYGSWAGVRPSVPGFNQDGESWQLGTAVTRHWKKNRYVDFNTSLGLDFKSTNNNLEFGGVQVQDSTADLVEIRLGLSYLRRFCGTEYLYINSDTFVGPGDGFTKDNTTAAFDTIRADTDPTFVYSRLRMERLWNVKNDYQVIGRFAGQLSSERLLYSETLGYGGFDSIRGYDQRTYNADNGWIANLEVGPQPYRWGDRAHPNIFRMFGFVDAGQGFVLNAQPGEVPDQFLISAGVGIRASINDRVSLRAEYGHGFEDVPGIASRDRVHIGLVSLMGPRP</sequence>
<dbReference type="InterPro" id="IPR013686">
    <property type="entry name" value="Polypept-transport_assoc_ShlB"/>
</dbReference>
<evidence type="ECO:0000313" key="7">
    <source>
        <dbReference type="EMBL" id="TWU22237.1"/>
    </source>
</evidence>
<dbReference type="Pfam" id="PF03865">
    <property type="entry name" value="ShlB"/>
    <property type="match status" value="1"/>
</dbReference>
<feature type="chain" id="PRO_5022915149" evidence="4">
    <location>
        <begin position="25"/>
        <end position="583"/>
    </location>
</feature>
<dbReference type="GO" id="GO:0008320">
    <property type="term" value="F:protein transmembrane transporter activity"/>
    <property type="evidence" value="ECO:0007669"/>
    <property type="project" value="TreeGrafter"/>
</dbReference>
<organism evidence="7 8">
    <name type="scientific">Novipirellula galeiformis</name>
    <dbReference type="NCBI Taxonomy" id="2528004"/>
    <lineage>
        <taxon>Bacteria</taxon>
        <taxon>Pseudomonadati</taxon>
        <taxon>Planctomycetota</taxon>
        <taxon>Planctomycetia</taxon>
        <taxon>Pirellulales</taxon>
        <taxon>Pirellulaceae</taxon>
        <taxon>Novipirellula</taxon>
    </lineage>
</organism>
<dbReference type="PANTHER" id="PTHR34597:SF3">
    <property type="entry name" value="OUTER MEMBRANE TRANSPORTER CDIB"/>
    <property type="match status" value="1"/>
</dbReference>
<gene>
    <name evidence="7" type="primary">hxuB</name>
    <name evidence="7" type="ORF">Pla52o_32930</name>
</gene>
<evidence type="ECO:0000259" key="6">
    <source>
        <dbReference type="Pfam" id="PF08479"/>
    </source>
</evidence>
<dbReference type="Proteomes" id="UP000316304">
    <property type="component" value="Unassembled WGS sequence"/>
</dbReference>
<dbReference type="EMBL" id="SJPT01000005">
    <property type="protein sequence ID" value="TWU22237.1"/>
    <property type="molecule type" value="Genomic_DNA"/>
</dbReference>
<reference evidence="7 8" key="1">
    <citation type="submission" date="2019-02" db="EMBL/GenBank/DDBJ databases">
        <title>Deep-cultivation of Planctomycetes and their phenomic and genomic characterization uncovers novel biology.</title>
        <authorList>
            <person name="Wiegand S."/>
            <person name="Jogler M."/>
            <person name="Boedeker C."/>
            <person name="Pinto D."/>
            <person name="Vollmers J."/>
            <person name="Rivas-Marin E."/>
            <person name="Kohn T."/>
            <person name="Peeters S.H."/>
            <person name="Heuer A."/>
            <person name="Rast P."/>
            <person name="Oberbeckmann S."/>
            <person name="Bunk B."/>
            <person name="Jeske O."/>
            <person name="Meyerdierks A."/>
            <person name="Storesund J.E."/>
            <person name="Kallscheuer N."/>
            <person name="Luecker S."/>
            <person name="Lage O.M."/>
            <person name="Pohl T."/>
            <person name="Merkel B.J."/>
            <person name="Hornburger P."/>
            <person name="Mueller R.-W."/>
            <person name="Bruemmer F."/>
            <person name="Labrenz M."/>
            <person name="Spormann A.M."/>
            <person name="Op Den Camp H."/>
            <person name="Overmann J."/>
            <person name="Amann R."/>
            <person name="Jetten M.S.M."/>
            <person name="Mascher T."/>
            <person name="Medema M.H."/>
            <person name="Devos D.P."/>
            <person name="Kaster A.-K."/>
            <person name="Ovreas L."/>
            <person name="Rohde M."/>
            <person name="Galperin M.Y."/>
            <person name="Jogler C."/>
        </authorList>
    </citation>
    <scope>NUCLEOTIDE SEQUENCE [LARGE SCALE GENOMIC DNA]</scope>
    <source>
        <strain evidence="7 8">Pla52o</strain>
    </source>
</reference>
<dbReference type="PANTHER" id="PTHR34597">
    <property type="entry name" value="SLR1661 PROTEIN"/>
    <property type="match status" value="1"/>
</dbReference>
<evidence type="ECO:0000256" key="2">
    <source>
        <dbReference type="ARBA" id="ARBA00022692"/>
    </source>
</evidence>
<feature type="domain" description="Haemolysin activator HlyB C-terminal" evidence="5">
    <location>
        <begin position="224"/>
        <end position="542"/>
    </location>
</feature>
<evidence type="ECO:0000256" key="1">
    <source>
        <dbReference type="ARBA" id="ARBA00022452"/>
    </source>
</evidence>
<dbReference type="Pfam" id="PF08479">
    <property type="entry name" value="POTRA_2"/>
    <property type="match status" value="1"/>
</dbReference>
<dbReference type="InterPro" id="IPR005565">
    <property type="entry name" value="Hemolysn_activator_HlyB_C"/>
</dbReference>
<evidence type="ECO:0000259" key="5">
    <source>
        <dbReference type="Pfam" id="PF03865"/>
    </source>
</evidence>
<keyword evidence="3" id="KW-0998">Cell outer membrane</keyword>
<protein>
    <submittedName>
        <fullName evidence="7">Heme/hemopexin transporter protein HuxB</fullName>
    </submittedName>
</protein>
<feature type="signal peptide" evidence="4">
    <location>
        <begin position="1"/>
        <end position="24"/>
    </location>
</feature>
<evidence type="ECO:0000256" key="3">
    <source>
        <dbReference type="ARBA" id="ARBA00023237"/>
    </source>
</evidence>
<keyword evidence="1" id="KW-0472">Membrane</keyword>
<evidence type="ECO:0000313" key="8">
    <source>
        <dbReference type="Proteomes" id="UP000316304"/>
    </source>
</evidence>
<dbReference type="Gene3D" id="2.40.160.50">
    <property type="entry name" value="membrane protein fhac: a member of the omp85/tpsb transporter family"/>
    <property type="match status" value="1"/>
</dbReference>
<accession>A0A5C6CER0</accession>
<keyword evidence="1" id="KW-1134">Transmembrane beta strand</keyword>
<keyword evidence="2" id="KW-0812">Transmembrane</keyword>
<comment type="caution">
    <text evidence="7">The sequence shown here is derived from an EMBL/GenBank/DDBJ whole genome shotgun (WGS) entry which is preliminary data.</text>
</comment>
<dbReference type="GO" id="GO:0046819">
    <property type="term" value="P:protein secretion by the type V secretion system"/>
    <property type="evidence" value="ECO:0007669"/>
    <property type="project" value="TreeGrafter"/>
</dbReference>
<dbReference type="OrthoDB" id="290122at2"/>
<proteinExistence type="predicted"/>